<gene>
    <name evidence="2" type="ORF">AQZ52_12595</name>
</gene>
<dbReference type="InterPro" id="IPR035437">
    <property type="entry name" value="SNase_OB-fold_sf"/>
</dbReference>
<sequence length="116" mass="12530">MSLLSILASGALCASPSVHDGDSIRCGGERIRIANIDAPELPGSPKCGDGRRAYAWCDYAAGYRARDAMQAFLARGPVMIERMGADQYGRTLALVTVNGEEAGRYLVKLGLARRWR</sequence>
<keyword evidence="3" id="KW-1185">Reference proteome</keyword>
<dbReference type="AlphaFoldDB" id="A0A117UV71"/>
<organism evidence="2 3">
    <name type="scientific">Novosphingobium fuchskuhlense</name>
    <dbReference type="NCBI Taxonomy" id="1117702"/>
    <lineage>
        <taxon>Bacteria</taxon>
        <taxon>Pseudomonadati</taxon>
        <taxon>Pseudomonadota</taxon>
        <taxon>Alphaproteobacteria</taxon>
        <taxon>Sphingomonadales</taxon>
        <taxon>Sphingomonadaceae</taxon>
        <taxon>Novosphingobium</taxon>
    </lineage>
</organism>
<dbReference type="Pfam" id="PF00565">
    <property type="entry name" value="SNase"/>
    <property type="match status" value="1"/>
</dbReference>
<dbReference type="STRING" id="1117702.AQZ52_12595"/>
<dbReference type="SUPFAM" id="SSF50199">
    <property type="entry name" value="Staphylococcal nuclease"/>
    <property type="match status" value="1"/>
</dbReference>
<protein>
    <submittedName>
        <fullName evidence="2">Nuclease</fullName>
    </submittedName>
</protein>
<dbReference type="Proteomes" id="UP000058012">
    <property type="component" value="Unassembled WGS sequence"/>
</dbReference>
<accession>A0A117UV71</accession>
<dbReference type="PROSITE" id="PS50830">
    <property type="entry name" value="TNASE_3"/>
    <property type="match status" value="1"/>
</dbReference>
<name>A0A117UV71_9SPHN</name>
<evidence type="ECO:0000313" key="3">
    <source>
        <dbReference type="Proteomes" id="UP000058012"/>
    </source>
</evidence>
<dbReference type="EMBL" id="LLZS01000007">
    <property type="protein sequence ID" value="KUR71466.1"/>
    <property type="molecule type" value="Genomic_DNA"/>
</dbReference>
<feature type="domain" description="TNase-like" evidence="1">
    <location>
        <begin position="18"/>
        <end position="116"/>
    </location>
</feature>
<comment type="caution">
    <text evidence="2">The sequence shown here is derived from an EMBL/GenBank/DDBJ whole genome shotgun (WGS) entry which is preliminary data.</text>
</comment>
<evidence type="ECO:0000259" key="1">
    <source>
        <dbReference type="PROSITE" id="PS50830"/>
    </source>
</evidence>
<dbReference type="InterPro" id="IPR016071">
    <property type="entry name" value="Staphylococal_nuclease_OB-fold"/>
</dbReference>
<evidence type="ECO:0000313" key="2">
    <source>
        <dbReference type="EMBL" id="KUR71466.1"/>
    </source>
</evidence>
<proteinExistence type="predicted"/>
<reference evidence="2 3" key="1">
    <citation type="submission" date="2015-10" db="EMBL/GenBank/DDBJ databases">
        <title>Draft genome sequence of Novosphingobium fuchskuhlense DSM 25065 isolated from a surface water sample of the southwest basin of Lake Grosse Fuchskuhle.</title>
        <authorList>
            <person name="Ruckert C."/>
            <person name="Winkler A."/>
            <person name="Glaeser J."/>
            <person name="Grossart H.-P."/>
            <person name="Kalinowski J."/>
            <person name="Glaeser S."/>
        </authorList>
    </citation>
    <scope>NUCLEOTIDE SEQUENCE [LARGE SCALE GENOMIC DNA]</scope>
    <source>
        <strain evidence="2 3">FNE08-7</strain>
    </source>
</reference>
<dbReference type="Gene3D" id="2.40.50.90">
    <property type="match status" value="1"/>
</dbReference>
<dbReference type="RefSeq" id="WP_067911239.1">
    <property type="nucleotide sequence ID" value="NZ_KQ954245.1"/>
</dbReference>